<evidence type="ECO:0000313" key="14">
    <source>
        <dbReference type="EMBL" id="TCK05880.1"/>
    </source>
</evidence>
<feature type="binding site" description="axial binding residue" evidence="10">
    <location>
        <position position="196"/>
    </location>
    <ligand>
        <name>heme c</name>
        <dbReference type="ChEBI" id="CHEBI:61717"/>
        <label>2</label>
    </ligand>
    <ligandPart>
        <name>Fe</name>
        <dbReference type="ChEBI" id="CHEBI:18248"/>
    </ligandPart>
</feature>
<comment type="cofactor">
    <cofactor evidence="9">
        <name>heme c</name>
        <dbReference type="ChEBI" id="CHEBI:61717"/>
    </cofactor>
    <text evidence="9">Binds 3 heme c groups covalently per subunit.</text>
</comment>
<feature type="domain" description="Cytochrome c" evidence="13">
    <location>
        <begin position="177"/>
        <end position="286"/>
    </location>
</feature>
<evidence type="ECO:0000256" key="4">
    <source>
        <dbReference type="ARBA" id="ARBA00022723"/>
    </source>
</evidence>
<feature type="binding site" description="covalent" evidence="9">
    <location>
        <position position="332"/>
    </location>
    <ligand>
        <name>heme c</name>
        <dbReference type="ChEBI" id="CHEBI:61717"/>
        <label>3</label>
    </ligand>
</feature>
<keyword evidence="6" id="KW-0677">Repeat</keyword>
<dbReference type="GO" id="GO:0009055">
    <property type="term" value="F:electron transfer activity"/>
    <property type="evidence" value="ECO:0007669"/>
    <property type="project" value="InterPro"/>
</dbReference>
<evidence type="ECO:0000256" key="10">
    <source>
        <dbReference type="PIRSR" id="PIRSR000018-51"/>
    </source>
</evidence>
<keyword evidence="5 12" id="KW-0732">Signal</keyword>
<dbReference type="Gene3D" id="1.10.760.10">
    <property type="entry name" value="Cytochrome c-like domain"/>
    <property type="match status" value="3"/>
</dbReference>
<gene>
    <name evidence="14" type="ORF">CLV83_2821</name>
</gene>
<dbReference type="Proteomes" id="UP000294546">
    <property type="component" value="Unassembled WGS sequence"/>
</dbReference>
<organism evidence="14 15">
    <name type="scientific">Marinobacterium mangrovicola</name>
    <dbReference type="NCBI Taxonomy" id="1476959"/>
    <lineage>
        <taxon>Bacteria</taxon>
        <taxon>Pseudomonadati</taxon>
        <taxon>Pseudomonadota</taxon>
        <taxon>Gammaproteobacteria</taxon>
        <taxon>Oceanospirillales</taxon>
        <taxon>Oceanospirillaceae</taxon>
        <taxon>Marinobacterium</taxon>
    </lineage>
</organism>
<comment type="caution">
    <text evidence="14">The sequence shown here is derived from an EMBL/GenBank/DDBJ whole genome shotgun (WGS) entry which is preliminary data.</text>
</comment>
<evidence type="ECO:0000256" key="3">
    <source>
        <dbReference type="ARBA" id="ARBA00022617"/>
    </source>
</evidence>
<dbReference type="AlphaFoldDB" id="A0A4R1GG62"/>
<dbReference type="EMBL" id="SMFU01000009">
    <property type="protein sequence ID" value="TCK05880.1"/>
    <property type="molecule type" value="Genomic_DNA"/>
</dbReference>
<keyword evidence="4 10" id="KW-0479">Metal-binding</keyword>
<dbReference type="PIRSF" id="PIRSF000018">
    <property type="entry name" value="Mb_ADH_cyt_c"/>
    <property type="match status" value="1"/>
</dbReference>
<evidence type="ECO:0000256" key="2">
    <source>
        <dbReference type="ARBA" id="ARBA00022475"/>
    </source>
</evidence>
<keyword evidence="11" id="KW-0812">Transmembrane</keyword>
<dbReference type="InterPro" id="IPR036909">
    <property type="entry name" value="Cyt_c-like_dom_sf"/>
</dbReference>
<feature type="binding site" description="covalent" evidence="9">
    <location>
        <position position="192"/>
    </location>
    <ligand>
        <name>heme c</name>
        <dbReference type="ChEBI" id="CHEBI:61717"/>
        <label>2</label>
    </ligand>
</feature>
<keyword evidence="7 10" id="KW-0408">Iron</keyword>
<dbReference type="PANTHER" id="PTHR35008">
    <property type="entry name" value="BLL4482 PROTEIN-RELATED"/>
    <property type="match status" value="1"/>
</dbReference>
<dbReference type="InterPro" id="IPR014353">
    <property type="entry name" value="Membr-bd_ADH_cyt_c"/>
</dbReference>
<name>A0A4R1GG62_9GAMM</name>
<evidence type="ECO:0000256" key="8">
    <source>
        <dbReference type="ARBA" id="ARBA00023136"/>
    </source>
</evidence>
<dbReference type="PROSITE" id="PS51007">
    <property type="entry name" value="CYTC"/>
    <property type="match status" value="3"/>
</dbReference>
<dbReference type="GO" id="GO:0005886">
    <property type="term" value="C:plasma membrane"/>
    <property type="evidence" value="ECO:0007669"/>
    <property type="project" value="UniProtKB-SubCell"/>
</dbReference>
<feature type="binding site" description="covalent" evidence="9">
    <location>
        <position position="47"/>
    </location>
    <ligand>
        <name>heme c</name>
        <dbReference type="ChEBI" id="CHEBI:61717"/>
        <label>1</label>
    </ligand>
</feature>
<keyword evidence="2" id="KW-1003">Cell membrane</keyword>
<evidence type="ECO:0000256" key="6">
    <source>
        <dbReference type="ARBA" id="ARBA00022737"/>
    </source>
</evidence>
<dbReference type="GO" id="GO:0005506">
    <property type="term" value="F:iron ion binding"/>
    <property type="evidence" value="ECO:0007669"/>
    <property type="project" value="InterPro"/>
</dbReference>
<feature type="binding site" description="covalent" evidence="9">
    <location>
        <position position="195"/>
    </location>
    <ligand>
        <name>heme c</name>
        <dbReference type="ChEBI" id="CHEBI:61717"/>
        <label>2</label>
    </ligand>
</feature>
<evidence type="ECO:0000256" key="7">
    <source>
        <dbReference type="ARBA" id="ARBA00023004"/>
    </source>
</evidence>
<dbReference type="SUPFAM" id="SSF46626">
    <property type="entry name" value="Cytochrome c"/>
    <property type="match status" value="3"/>
</dbReference>
<reference evidence="14 15" key="1">
    <citation type="submission" date="2019-03" db="EMBL/GenBank/DDBJ databases">
        <title>Genomic Encyclopedia of Archaeal and Bacterial Type Strains, Phase II (KMG-II): from individual species to whole genera.</title>
        <authorList>
            <person name="Goeker M."/>
        </authorList>
    </citation>
    <scope>NUCLEOTIDE SEQUENCE [LARGE SCALE GENOMIC DNA]</scope>
    <source>
        <strain evidence="14 15">DSM 27697</strain>
    </source>
</reference>
<feature type="binding site" description="covalent" evidence="9">
    <location>
        <position position="329"/>
    </location>
    <ligand>
        <name>heme c</name>
        <dbReference type="ChEBI" id="CHEBI:61717"/>
        <label>3</label>
    </ligand>
</feature>
<feature type="binding site" description="axial binding residue" evidence="10">
    <location>
        <position position="333"/>
    </location>
    <ligand>
        <name>heme c</name>
        <dbReference type="ChEBI" id="CHEBI:61717"/>
        <label>3</label>
    </ligand>
    <ligandPart>
        <name>Fe</name>
        <dbReference type="ChEBI" id="CHEBI:18248"/>
    </ligandPart>
</feature>
<evidence type="ECO:0000256" key="9">
    <source>
        <dbReference type="PIRSR" id="PIRSR000018-50"/>
    </source>
</evidence>
<dbReference type="InterPro" id="IPR051459">
    <property type="entry name" value="Cytochrome_c-type_DH"/>
</dbReference>
<evidence type="ECO:0000256" key="11">
    <source>
        <dbReference type="SAM" id="Phobius"/>
    </source>
</evidence>
<accession>A0A4R1GG62</accession>
<evidence type="ECO:0000256" key="5">
    <source>
        <dbReference type="ARBA" id="ARBA00022729"/>
    </source>
</evidence>
<feature type="domain" description="Cytochrome c" evidence="13">
    <location>
        <begin position="30"/>
        <end position="134"/>
    </location>
</feature>
<feature type="chain" id="PRO_5020586232" evidence="12">
    <location>
        <begin position="24"/>
        <end position="465"/>
    </location>
</feature>
<dbReference type="GO" id="GO:0020037">
    <property type="term" value="F:heme binding"/>
    <property type="evidence" value="ECO:0007669"/>
    <property type="project" value="InterPro"/>
</dbReference>
<feature type="binding site" description="axial binding residue" evidence="10">
    <location>
        <position position="48"/>
    </location>
    <ligand>
        <name>heme c</name>
        <dbReference type="ChEBI" id="CHEBI:61717"/>
        <label>1</label>
    </ligand>
    <ligandPart>
        <name>Fe</name>
        <dbReference type="ChEBI" id="CHEBI:18248"/>
    </ligandPart>
</feature>
<dbReference type="Pfam" id="PF13442">
    <property type="entry name" value="Cytochrome_CBB3"/>
    <property type="match status" value="1"/>
</dbReference>
<feature type="signal peptide" evidence="12">
    <location>
        <begin position="1"/>
        <end position="23"/>
    </location>
</feature>
<dbReference type="InterPro" id="IPR009056">
    <property type="entry name" value="Cyt_c-like_dom"/>
</dbReference>
<dbReference type="GO" id="GO:0016614">
    <property type="term" value="F:oxidoreductase activity, acting on CH-OH group of donors"/>
    <property type="evidence" value="ECO:0007669"/>
    <property type="project" value="InterPro"/>
</dbReference>
<dbReference type="PANTHER" id="PTHR35008:SF8">
    <property type="entry name" value="ALCOHOL DEHYDROGENASE CYTOCHROME C SUBUNIT"/>
    <property type="match status" value="1"/>
</dbReference>
<comment type="subcellular location">
    <subcellularLocation>
        <location evidence="1">Cell membrane</location>
    </subcellularLocation>
</comment>
<keyword evidence="11" id="KW-1133">Transmembrane helix</keyword>
<sequence length="465" mass="50004">MMKKLTASLIFGASVLLSPLALAAASDDPAVIAKGEYLAEASDCTACHTQEHGGKPFAGGKAIHSPVGEIFATNITPSKQFGIGNYSEEQFANALRNGVAADGSRLYPAMPYTAYAKLTDEDIHALYSYFMHGVEPVDNPTSETVLPFPMNLRFSMAIWNTLFHDNKSHQDDPSKSEEWNRGRYLVEGPTHCSTCHTPRGFMMQELGDQNLAGAQVGPWYAPNITPDEVSGIGSWSKAELVEYLKTGRIEGKAQAAGSMAEAVTNSFQHLTDEDLNAIAEYVMSVPAINNASEDRFTQGEAGNQLAQFRGKAFDAETEAEGARIYSGNCAACHGYNGQGTDDGYYPSMFNNSVTGEENTSNLIAAIIYGVHRETEAGGNVFMPPFGDQPNALNSLSDEQIATLSNYLMDSYGLASAEVTPEQVAVIRAGGEKSPLVQQARIGMAAGAAVVVLLLLGFVLRRKRRK</sequence>
<evidence type="ECO:0000256" key="12">
    <source>
        <dbReference type="SAM" id="SignalP"/>
    </source>
</evidence>
<evidence type="ECO:0000259" key="13">
    <source>
        <dbReference type="PROSITE" id="PS51007"/>
    </source>
</evidence>
<feature type="binding site" description="covalent" evidence="9">
    <location>
        <position position="44"/>
    </location>
    <ligand>
        <name>heme c</name>
        <dbReference type="ChEBI" id="CHEBI:61717"/>
        <label>1</label>
    </ligand>
</feature>
<keyword evidence="8 11" id="KW-0472">Membrane</keyword>
<dbReference type="Pfam" id="PF00034">
    <property type="entry name" value="Cytochrom_C"/>
    <property type="match status" value="2"/>
</dbReference>
<keyword evidence="3 9" id="KW-0349">Heme</keyword>
<feature type="domain" description="Cytochrome c" evidence="13">
    <location>
        <begin position="316"/>
        <end position="411"/>
    </location>
</feature>
<proteinExistence type="predicted"/>
<evidence type="ECO:0000256" key="1">
    <source>
        <dbReference type="ARBA" id="ARBA00004236"/>
    </source>
</evidence>
<evidence type="ECO:0000313" key="15">
    <source>
        <dbReference type="Proteomes" id="UP000294546"/>
    </source>
</evidence>
<keyword evidence="15" id="KW-1185">Reference proteome</keyword>
<feature type="transmembrane region" description="Helical" evidence="11">
    <location>
        <begin position="441"/>
        <end position="459"/>
    </location>
</feature>
<protein>
    <submittedName>
        <fullName evidence="14">Mono/diheme cytochrome c family protein</fullName>
    </submittedName>
</protein>